<evidence type="ECO:0000313" key="7">
    <source>
        <dbReference type="EMBL" id="MBM6662938.1"/>
    </source>
</evidence>
<feature type="domain" description="4Fe-4S ferredoxin-type" evidence="6">
    <location>
        <begin position="43"/>
        <end position="72"/>
    </location>
</feature>
<dbReference type="AlphaFoldDB" id="A0A938WQ28"/>
<sequence>MLEFDKDRNEICYDYSRCQQCGICEAVCPKQAISLELRKDGTNLIKVDNDKCIRCKRCVNCCPANKRENYEGYFDNFTGKEYYLGYNTDNTVRHECSSGGVCKTIVIESLRNGLADGVYTLRRTDVFPYAEGEFYTKDNIPQYDDIPNSVYHSIMACRNINKIQHCKRLIVVGTSCQLRAMNAALKGKADEIIRICIFCKQQKTLDSTRFLAKIVGTKIPENLKFSTRYRGNGWPGIVRVNESELPWNRAAQIPFGRRLWTVPGCDLCGDSFGINAGADLSLMDPWKIRTPNDMGETLVTVHTETGKKLLKSIDTIGLQEKSFEDVKAALSLKDVWRKQQTEPYFRGEQCSTTAQKAGEAEMRQRRTIRKIVDTLPRMPILFYRVLCKFYPDSRNRILK</sequence>
<keyword evidence="3" id="KW-0560">Oxidoreductase</keyword>
<dbReference type="EMBL" id="JACJJL010000035">
    <property type="protein sequence ID" value="MBM6662938.1"/>
    <property type="molecule type" value="Genomic_DNA"/>
</dbReference>
<evidence type="ECO:0000256" key="2">
    <source>
        <dbReference type="ARBA" id="ARBA00022723"/>
    </source>
</evidence>
<evidence type="ECO:0000259" key="6">
    <source>
        <dbReference type="PROSITE" id="PS51379"/>
    </source>
</evidence>
<dbReference type="PROSITE" id="PS00198">
    <property type="entry name" value="4FE4S_FER_1"/>
    <property type="match status" value="1"/>
</dbReference>
<dbReference type="Pfam" id="PF12838">
    <property type="entry name" value="Fer4_7"/>
    <property type="match status" value="1"/>
</dbReference>
<comment type="caution">
    <text evidence="7">The sequence shown here is derived from an EMBL/GenBank/DDBJ whole genome shotgun (WGS) entry which is preliminary data.</text>
</comment>
<feature type="domain" description="4Fe-4S ferredoxin-type" evidence="6">
    <location>
        <begin position="9"/>
        <end position="38"/>
    </location>
</feature>
<keyword evidence="8" id="KW-1185">Reference proteome</keyword>
<gene>
    <name evidence="7" type="ORF">H6B30_14515</name>
</gene>
<evidence type="ECO:0000256" key="3">
    <source>
        <dbReference type="ARBA" id="ARBA00023002"/>
    </source>
</evidence>
<dbReference type="GO" id="GO:0052592">
    <property type="term" value="F:oxidoreductase activity, acting on CH or CH2 groups, with an iron-sulfur protein as acceptor"/>
    <property type="evidence" value="ECO:0007669"/>
    <property type="project" value="TreeGrafter"/>
</dbReference>
<evidence type="ECO:0000256" key="4">
    <source>
        <dbReference type="ARBA" id="ARBA00023004"/>
    </source>
</evidence>
<accession>A0A938WQ28</accession>
<keyword evidence="4" id="KW-0408">Iron</keyword>
<evidence type="ECO:0000256" key="1">
    <source>
        <dbReference type="ARBA" id="ARBA00001974"/>
    </source>
</evidence>
<dbReference type="Gene3D" id="3.30.70.20">
    <property type="match status" value="1"/>
</dbReference>
<comment type="cofactor">
    <cofactor evidence="1">
        <name>FAD</name>
        <dbReference type="ChEBI" id="CHEBI:57692"/>
    </cofactor>
</comment>
<dbReference type="Pfam" id="PF04422">
    <property type="entry name" value="FrhB_FdhB_N"/>
    <property type="match status" value="1"/>
</dbReference>
<dbReference type="RefSeq" id="WP_205111839.1">
    <property type="nucleotide sequence ID" value="NZ_JACJJL010000035.1"/>
</dbReference>
<dbReference type="Pfam" id="PF04432">
    <property type="entry name" value="FrhB_FdhB_C"/>
    <property type="match status" value="1"/>
</dbReference>
<dbReference type="PANTHER" id="PTHR31332">
    <property type="entry name" value="7-HYDROXYMETHYL CHLOROPHYLL A REDUCTASE, CHLOROPLASTIC"/>
    <property type="match status" value="1"/>
</dbReference>
<dbReference type="PANTHER" id="PTHR31332:SF6">
    <property type="entry name" value="FORMATE DEHYDROGENASE SUBUNIT BETA"/>
    <property type="match status" value="1"/>
</dbReference>
<name>A0A938WQ28_9BACT</name>
<dbReference type="Proteomes" id="UP000764045">
    <property type="component" value="Unassembled WGS sequence"/>
</dbReference>
<dbReference type="GO" id="GO:0046872">
    <property type="term" value="F:metal ion binding"/>
    <property type="evidence" value="ECO:0007669"/>
    <property type="project" value="UniProtKB-KW"/>
</dbReference>
<proteinExistence type="predicted"/>
<dbReference type="InterPro" id="IPR045220">
    <property type="entry name" value="FRHB/FDHB/HCAR-like"/>
</dbReference>
<dbReference type="InterPro" id="IPR017900">
    <property type="entry name" value="4Fe4S_Fe_S_CS"/>
</dbReference>
<organism evidence="7 8">
    <name type="scientific">Marseilla massiliensis</name>
    <dbReference type="NCBI Taxonomy" id="1841864"/>
    <lineage>
        <taxon>Bacteria</taxon>
        <taxon>Pseudomonadati</taxon>
        <taxon>Bacteroidota</taxon>
        <taxon>Bacteroidia</taxon>
        <taxon>Bacteroidales</taxon>
        <taxon>Prevotellaceae</taxon>
        <taxon>Marseilla</taxon>
    </lineage>
</organism>
<dbReference type="InterPro" id="IPR007516">
    <property type="entry name" value="Co_F420_Hydgase/DH_bsu_N"/>
</dbReference>
<evidence type="ECO:0000313" key="8">
    <source>
        <dbReference type="Proteomes" id="UP000764045"/>
    </source>
</evidence>
<evidence type="ECO:0000256" key="5">
    <source>
        <dbReference type="ARBA" id="ARBA00023014"/>
    </source>
</evidence>
<reference evidence="7 8" key="1">
    <citation type="journal article" date="2021" name="Sci. Rep.">
        <title>The distribution of antibiotic resistance genes in chicken gut microbiota commensals.</title>
        <authorList>
            <person name="Juricova H."/>
            <person name="Matiasovicova J."/>
            <person name="Kubasova T."/>
            <person name="Cejkova D."/>
            <person name="Rychlik I."/>
        </authorList>
    </citation>
    <scope>NUCLEOTIDE SEQUENCE [LARGE SCALE GENOMIC DNA]</scope>
    <source>
        <strain evidence="7 8">An819</strain>
    </source>
</reference>
<dbReference type="SUPFAM" id="SSF54862">
    <property type="entry name" value="4Fe-4S ferredoxins"/>
    <property type="match status" value="1"/>
</dbReference>
<protein>
    <submittedName>
        <fullName evidence="7">Coenzyme F420 hydrogenase/dehydrogenase, beta subunit C-terminal domain</fullName>
    </submittedName>
</protein>
<keyword evidence="2" id="KW-0479">Metal-binding</keyword>
<dbReference type="InterPro" id="IPR007525">
    <property type="entry name" value="FrhB_FdhB_C"/>
</dbReference>
<dbReference type="GO" id="GO:0051536">
    <property type="term" value="F:iron-sulfur cluster binding"/>
    <property type="evidence" value="ECO:0007669"/>
    <property type="project" value="UniProtKB-KW"/>
</dbReference>
<dbReference type="PROSITE" id="PS51379">
    <property type="entry name" value="4FE4S_FER_2"/>
    <property type="match status" value="2"/>
</dbReference>
<dbReference type="InterPro" id="IPR017896">
    <property type="entry name" value="4Fe4S_Fe-S-bd"/>
</dbReference>
<keyword evidence="5" id="KW-0411">Iron-sulfur</keyword>